<dbReference type="PANTHER" id="PTHR30373:SF8">
    <property type="entry name" value="BLL7265 PROTEIN"/>
    <property type="match status" value="1"/>
</dbReference>
<dbReference type="AlphaFoldDB" id="A0A328AER3"/>
<keyword evidence="2" id="KW-1133">Transmembrane helix</keyword>
<accession>A0A328AER3</accession>
<keyword evidence="2" id="KW-0812">Transmembrane</keyword>
<comment type="caution">
    <text evidence="3">The sequence shown here is derived from an EMBL/GenBank/DDBJ whole genome shotgun (WGS) entry which is preliminary data.</text>
</comment>
<protein>
    <submittedName>
        <fullName evidence="3">TPM domain-containing protein</fullName>
    </submittedName>
</protein>
<dbReference type="Gene3D" id="3.10.310.50">
    <property type="match status" value="1"/>
</dbReference>
<sequence>MGEAAASPAAAARSAAAARREAGRGEAGDMTKTLTPSDLSAIEAAVREAETRTSGEIYCVVAEESAHYGETPLVWAAAVALLGPAVLLLGGVHVSAPDLFEGWTSAQVGAVAEAAARSALMGAILMQAVLFAVVAVVVSIRGVRLALTPRGIKRHEVKRRATGIFLSKNLHLTRERTGVLIFVSLAERMAEIVADEGIAQHVETKVWDKAMAALAEGLKRGEPAAGFAAAVGLCGDVLAERFPPHPGDNPNELPDAVVLLPRV</sequence>
<proteinExistence type="predicted"/>
<feature type="transmembrane region" description="Helical" evidence="2">
    <location>
        <begin position="114"/>
        <end position="140"/>
    </location>
</feature>
<dbReference type="PANTHER" id="PTHR30373">
    <property type="entry name" value="UPF0603 PROTEIN YGCG"/>
    <property type="match status" value="1"/>
</dbReference>
<feature type="transmembrane region" description="Helical" evidence="2">
    <location>
        <begin position="73"/>
        <end position="94"/>
    </location>
</feature>
<evidence type="ECO:0000256" key="1">
    <source>
        <dbReference type="SAM" id="MobiDB-lite"/>
    </source>
</evidence>
<reference evidence="4" key="1">
    <citation type="submission" date="2018-05" db="EMBL/GenBank/DDBJ databases">
        <authorList>
            <person name="Li X."/>
        </authorList>
    </citation>
    <scope>NUCLEOTIDE SEQUENCE [LARGE SCALE GENOMIC DNA]</scope>
    <source>
        <strain evidence="4">LX32</strain>
    </source>
</reference>
<feature type="compositionally biased region" description="Basic and acidic residues" evidence="1">
    <location>
        <begin position="18"/>
        <end position="29"/>
    </location>
</feature>
<evidence type="ECO:0000313" key="3">
    <source>
        <dbReference type="EMBL" id="RAK53121.1"/>
    </source>
</evidence>
<dbReference type="Proteomes" id="UP000249254">
    <property type="component" value="Unassembled WGS sequence"/>
</dbReference>
<keyword evidence="2" id="KW-0472">Membrane</keyword>
<name>A0A328AER3_9CAUL</name>
<evidence type="ECO:0000313" key="4">
    <source>
        <dbReference type="Proteomes" id="UP000249254"/>
    </source>
</evidence>
<keyword evidence="4" id="KW-1185">Reference proteome</keyword>
<dbReference type="EMBL" id="QFYQ01000001">
    <property type="protein sequence ID" value="RAK53121.1"/>
    <property type="molecule type" value="Genomic_DNA"/>
</dbReference>
<feature type="compositionally biased region" description="Low complexity" evidence="1">
    <location>
        <begin position="1"/>
        <end position="17"/>
    </location>
</feature>
<evidence type="ECO:0000256" key="2">
    <source>
        <dbReference type="SAM" id="Phobius"/>
    </source>
</evidence>
<feature type="region of interest" description="Disordered" evidence="1">
    <location>
        <begin position="1"/>
        <end position="33"/>
    </location>
</feature>
<organism evidence="3 4">
    <name type="scientific">Phenylobacterium soli</name>
    <dbReference type="NCBI Taxonomy" id="2170551"/>
    <lineage>
        <taxon>Bacteria</taxon>
        <taxon>Pseudomonadati</taxon>
        <taxon>Pseudomonadota</taxon>
        <taxon>Alphaproteobacteria</taxon>
        <taxon>Caulobacterales</taxon>
        <taxon>Caulobacteraceae</taxon>
        <taxon>Phenylobacterium</taxon>
    </lineage>
</organism>
<gene>
    <name evidence="3" type="ORF">DJ017_00525</name>
</gene>